<protein>
    <submittedName>
        <fullName evidence="3">Unannotated protein</fullName>
    </submittedName>
</protein>
<dbReference type="PROSITE" id="PS50835">
    <property type="entry name" value="IG_LIKE"/>
    <property type="match status" value="1"/>
</dbReference>
<name>A0A6J7RET1_9ZZZZ</name>
<feature type="domain" description="Ig-like" evidence="1">
    <location>
        <begin position="134"/>
        <end position="228"/>
    </location>
</feature>
<dbReference type="InterPro" id="IPR007110">
    <property type="entry name" value="Ig-like_dom"/>
</dbReference>
<gene>
    <name evidence="2" type="ORF">UFOPK3522_01275</name>
    <name evidence="3" type="ORF">UFOPK4175_00013</name>
</gene>
<dbReference type="AlphaFoldDB" id="A0A6J7RET1"/>
<organism evidence="3">
    <name type="scientific">freshwater metagenome</name>
    <dbReference type="NCBI Taxonomy" id="449393"/>
    <lineage>
        <taxon>unclassified sequences</taxon>
        <taxon>metagenomes</taxon>
        <taxon>ecological metagenomes</taxon>
    </lineage>
</organism>
<dbReference type="PROSITE" id="PS51318">
    <property type="entry name" value="TAT"/>
    <property type="match status" value="1"/>
</dbReference>
<evidence type="ECO:0000259" key="1">
    <source>
        <dbReference type="PROSITE" id="PS50835"/>
    </source>
</evidence>
<dbReference type="EMBL" id="CAFBPX010000001">
    <property type="protein sequence ID" value="CAB5027314.1"/>
    <property type="molecule type" value="Genomic_DNA"/>
</dbReference>
<sequence>MKLSVRRHLVRSLGAAVVCASVFAGAPAAALAQDVAPAPEGTGLTKCAGTYQVLDAARAGTLSLPARAYTLATTADLNCSEAARLLTEFQRAWGTKLPLTWKSVSGPVGFSNSAGQRFSVARAPAASQSKLACPYLTLVQGARAGSVYVGAGRYRLTRSSTSLSCAAAARNFFALAYGTGDPDGSWHAQSVGTAAVQLTRGSTSFTLRRAFAVTSGGGTFPARGEYRCGPFFTVGNDDPIGKKFTVTKGRYAITTFGSTDCAAAVKILPTLLGKRSGVLPSPWLLRSDTGSFVRSASGSSGFRLSPYLGQ</sequence>
<evidence type="ECO:0000313" key="3">
    <source>
        <dbReference type="EMBL" id="CAB5027314.1"/>
    </source>
</evidence>
<evidence type="ECO:0000313" key="2">
    <source>
        <dbReference type="EMBL" id="CAB4346148.1"/>
    </source>
</evidence>
<accession>A0A6J7RET1</accession>
<dbReference type="InterPro" id="IPR006311">
    <property type="entry name" value="TAT_signal"/>
</dbReference>
<reference evidence="3" key="1">
    <citation type="submission" date="2020-05" db="EMBL/GenBank/DDBJ databases">
        <authorList>
            <person name="Chiriac C."/>
            <person name="Salcher M."/>
            <person name="Ghai R."/>
            <person name="Kavagutti S V."/>
        </authorList>
    </citation>
    <scope>NUCLEOTIDE SEQUENCE</scope>
</reference>
<dbReference type="EMBL" id="CAESAO010000128">
    <property type="protein sequence ID" value="CAB4346148.1"/>
    <property type="molecule type" value="Genomic_DNA"/>
</dbReference>
<proteinExistence type="predicted"/>